<feature type="non-terminal residue" evidence="1">
    <location>
        <position position="1"/>
    </location>
</feature>
<dbReference type="Gene3D" id="3.60.10.10">
    <property type="entry name" value="Endonuclease/exonuclease/phosphatase"/>
    <property type="match status" value="1"/>
</dbReference>
<dbReference type="PANTHER" id="PTHR33710:SF77">
    <property type="entry name" value="DNASE I-LIKE SUPERFAMILY PROTEIN"/>
    <property type="match status" value="1"/>
</dbReference>
<proteinExistence type="predicted"/>
<sequence length="167" mass="19223">KGGLALLWKEELEVTIQSYSLNHIDATVEGWGGQSKWRLTGIYSFPEAYLRGRTWSLLEKLVAISNMPWLCFGDFNEILTQEEKVGDRPRVESHMQAFRTALDKCGLKDLGYKGVDYTWSNGRWEMGHIRARLDRFVSTLSVVKAQMRNGSIVELGFRVRFQNFLSN</sequence>
<dbReference type="InterPro" id="IPR036691">
    <property type="entry name" value="Endo/exonu/phosph_ase_sf"/>
</dbReference>
<dbReference type="Proteomes" id="UP000187406">
    <property type="component" value="Unassembled WGS sequence"/>
</dbReference>
<gene>
    <name evidence="1" type="ORF">CFOL_v3_03283</name>
</gene>
<name>A0A1Q3AW09_CEPFO</name>
<evidence type="ECO:0000313" key="2">
    <source>
        <dbReference type="Proteomes" id="UP000187406"/>
    </source>
</evidence>
<dbReference type="OrthoDB" id="1001388at2759"/>
<accession>A0A1Q3AW09</accession>
<reference evidence="2" key="1">
    <citation type="submission" date="2016-04" db="EMBL/GenBank/DDBJ databases">
        <title>Cephalotus genome sequencing.</title>
        <authorList>
            <person name="Fukushima K."/>
            <person name="Hasebe M."/>
            <person name="Fang X."/>
        </authorList>
    </citation>
    <scope>NUCLEOTIDE SEQUENCE [LARGE SCALE GENOMIC DNA]</scope>
    <source>
        <strain evidence="2">cv. St1</strain>
    </source>
</reference>
<dbReference type="PANTHER" id="PTHR33710">
    <property type="entry name" value="BNAC02G09200D PROTEIN"/>
    <property type="match status" value="1"/>
</dbReference>
<protein>
    <submittedName>
        <fullName evidence="1">Exo_endo_phos domain-containing protein</fullName>
    </submittedName>
</protein>
<organism evidence="1 2">
    <name type="scientific">Cephalotus follicularis</name>
    <name type="common">Albany pitcher plant</name>
    <dbReference type="NCBI Taxonomy" id="3775"/>
    <lineage>
        <taxon>Eukaryota</taxon>
        <taxon>Viridiplantae</taxon>
        <taxon>Streptophyta</taxon>
        <taxon>Embryophyta</taxon>
        <taxon>Tracheophyta</taxon>
        <taxon>Spermatophyta</taxon>
        <taxon>Magnoliopsida</taxon>
        <taxon>eudicotyledons</taxon>
        <taxon>Gunneridae</taxon>
        <taxon>Pentapetalae</taxon>
        <taxon>rosids</taxon>
        <taxon>fabids</taxon>
        <taxon>Oxalidales</taxon>
        <taxon>Cephalotaceae</taxon>
        <taxon>Cephalotus</taxon>
    </lineage>
</organism>
<keyword evidence="2" id="KW-1185">Reference proteome</keyword>
<dbReference type="AlphaFoldDB" id="A0A1Q3AW09"/>
<dbReference type="SUPFAM" id="SSF56219">
    <property type="entry name" value="DNase I-like"/>
    <property type="match status" value="1"/>
</dbReference>
<evidence type="ECO:0000313" key="1">
    <source>
        <dbReference type="EMBL" id="GAV59752.1"/>
    </source>
</evidence>
<comment type="caution">
    <text evidence="1">The sequence shown here is derived from an EMBL/GenBank/DDBJ whole genome shotgun (WGS) entry which is preliminary data.</text>
</comment>
<dbReference type="InParanoid" id="A0A1Q3AW09"/>
<dbReference type="EMBL" id="BDDD01000123">
    <property type="protein sequence ID" value="GAV59752.1"/>
    <property type="molecule type" value="Genomic_DNA"/>
</dbReference>